<feature type="region of interest" description="Disordered" evidence="1">
    <location>
        <begin position="108"/>
        <end position="165"/>
    </location>
</feature>
<protein>
    <submittedName>
        <fullName evidence="2">Uncharacterized protein</fullName>
    </submittedName>
</protein>
<dbReference type="AlphaFoldDB" id="A0A1D3D9Y2"/>
<reference evidence="2 3" key="1">
    <citation type="journal article" date="2016" name="BMC Genomics">
        <title>Comparative genomics reveals Cyclospora cayetanensis possesses coccidia-like metabolism and invasion components but unique surface antigens.</title>
        <authorList>
            <person name="Liu S."/>
            <person name="Wang L."/>
            <person name="Zheng H."/>
            <person name="Xu Z."/>
            <person name="Roellig D.M."/>
            <person name="Li N."/>
            <person name="Frace M.A."/>
            <person name="Tang K."/>
            <person name="Arrowood M.J."/>
            <person name="Moss D.M."/>
            <person name="Zhang L."/>
            <person name="Feng Y."/>
            <person name="Xiao L."/>
        </authorList>
    </citation>
    <scope>NUCLEOTIDE SEQUENCE [LARGE SCALE GENOMIC DNA]</scope>
    <source>
        <strain evidence="2 3">CHN_HEN01</strain>
    </source>
</reference>
<feature type="compositionally biased region" description="Low complexity" evidence="1">
    <location>
        <begin position="142"/>
        <end position="155"/>
    </location>
</feature>
<dbReference type="VEuPathDB" id="ToxoDB:cyc_00136"/>
<dbReference type="Proteomes" id="UP000095192">
    <property type="component" value="Unassembled WGS sequence"/>
</dbReference>
<feature type="region of interest" description="Disordered" evidence="1">
    <location>
        <begin position="198"/>
        <end position="231"/>
    </location>
</feature>
<accession>A0A1D3D9Y2</accession>
<keyword evidence="3" id="KW-1185">Reference proteome</keyword>
<dbReference type="InParanoid" id="A0A1D3D9Y2"/>
<sequence length="444" mass="48335">MLLRSLLSVSAAVSACFGEYYEFLALAAAFFLQQSRKQCTVTANDFPSTASAVTPAELAAPVGGRLAPCRFSCLRDFFLLVPRMLPRIFGGISGAFCGIPIPSSLRQEQQGSVEEAASSSEPGGSTADSPNTAQQGSTNTATQQQPPQEQPTRQQTQKRKSGGGANRELLRLLSGYGNSFDELCLAFSGDRSKRQRIHQAELEDCERHQEKTPQKNPRGAKKEQLDASKESPDCLRDEAAVVAFTACSHGELLCCDFCPLVMHAGCLYSCKPIRRYIPENRRVAAAATFYGQGSGLSAAITAEVQQLPPVPPPVVRRHAHTEAVKQSQSCTDLPGDVARELLQSMGKVASLHAVFFLRDFILQLGESSNDDDQQHFLEYGPEVAYLLANLLGYMGPSRVLQQPTLRAAASILNVWSRRRSRLTSDGLLHDSKVFALLEASWAQL</sequence>
<organism evidence="2 3">
    <name type="scientific">Cyclospora cayetanensis</name>
    <dbReference type="NCBI Taxonomy" id="88456"/>
    <lineage>
        <taxon>Eukaryota</taxon>
        <taxon>Sar</taxon>
        <taxon>Alveolata</taxon>
        <taxon>Apicomplexa</taxon>
        <taxon>Conoidasida</taxon>
        <taxon>Coccidia</taxon>
        <taxon>Eucoccidiorida</taxon>
        <taxon>Eimeriorina</taxon>
        <taxon>Eimeriidae</taxon>
        <taxon>Cyclospora</taxon>
    </lineage>
</organism>
<evidence type="ECO:0000256" key="1">
    <source>
        <dbReference type="SAM" id="MobiDB-lite"/>
    </source>
</evidence>
<feature type="compositionally biased region" description="Low complexity" evidence="1">
    <location>
        <begin position="108"/>
        <end position="127"/>
    </location>
</feature>
<proteinExistence type="predicted"/>
<evidence type="ECO:0000313" key="3">
    <source>
        <dbReference type="Proteomes" id="UP000095192"/>
    </source>
</evidence>
<dbReference type="PROSITE" id="PS51257">
    <property type="entry name" value="PROKAR_LIPOPROTEIN"/>
    <property type="match status" value="1"/>
</dbReference>
<feature type="compositionally biased region" description="Basic and acidic residues" evidence="1">
    <location>
        <begin position="220"/>
        <end position="231"/>
    </location>
</feature>
<evidence type="ECO:0000313" key="2">
    <source>
        <dbReference type="EMBL" id="OEH80257.1"/>
    </source>
</evidence>
<gene>
    <name evidence="2" type="ORF">cyc_00136</name>
</gene>
<name>A0A1D3D9Y2_9EIME</name>
<feature type="compositionally biased region" description="Polar residues" evidence="1">
    <location>
        <begin position="128"/>
        <end position="141"/>
    </location>
</feature>
<comment type="caution">
    <text evidence="2">The sequence shown here is derived from an EMBL/GenBank/DDBJ whole genome shotgun (WGS) entry which is preliminary data.</text>
</comment>
<dbReference type="EMBL" id="JROU02000143">
    <property type="protein sequence ID" value="OEH80257.1"/>
    <property type="molecule type" value="Genomic_DNA"/>
</dbReference>
<feature type="compositionally biased region" description="Basic and acidic residues" evidence="1">
    <location>
        <begin position="198"/>
        <end position="213"/>
    </location>
</feature>